<gene>
    <name evidence="2" type="ORF">NCTC12971_02264</name>
</gene>
<accession>A0A4U9HDM5</accession>
<dbReference type="GO" id="GO:0016706">
    <property type="term" value="F:2-oxoglutarate-dependent dioxygenase activity"/>
    <property type="evidence" value="ECO:0007669"/>
    <property type="project" value="UniProtKB-ARBA"/>
</dbReference>
<sequence>MRDEINAPQRGHLTNQELAFHSDRADITVLGCWSPAAQGGQFRIRSSADVVEQLEQRRPHWLKLLTEPIPHDLRDEGGAPYAQVPLLTREREHFHAALYSQIQ</sequence>
<reference evidence="2 3" key="1">
    <citation type="submission" date="2019-05" db="EMBL/GenBank/DDBJ databases">
        <authorList>
            <consortium name="Pathogen Informatics"/>
        </authorList>
    </citation>
    <scope>NUCLEOTIDE SEQUENCE [LARGE SCALE GENOMIC DNA]</scope>
    <source>
        <strain evidence="2 3">NCTC12971</strain>
    </source>
</reference>
<proteinExistence type="predicted"/>
<dbReference type="Proteomes" id="UP000307968">
    <property type="component" value="Chromosome"/>
</dbReference>
<organism evidence="2 3">
    <name type="scientific">Serratia rubidaea</name>
    <name type="common">Serratia marinorubra</name>
    <dbReference type="NCBI Taxonomy" id="61652"/>
    <lineage>
        <taxon>Bacteria</taxon>
        <taxon>Pseudomonadati</taxon>
        <taxon>Pseudomonadota</taxon>
        <taxon>Gammaproteobacteria</taxon>
        <taxon>Enterobacterales</taxon>
        <taxon>Yersiniaceae</taxon>
        <taxon>Serratia</taxon>
    </lineage>
</organism>
<dbReference type="SUPFAM" id="SSF51197">
    <property type="entry name" value="Clavaminate synthase-like"/>
    <property type="match status" value="1"/>
</dbReference>
<dbReference type="EMBL" id="LR590463">
    <property type="protein sequence ID" value="VTP61745.1"/>
    <property type="molecule type" value="Genomic_DNA"/>
</dbReference>
<evidence type="ECO:0000313" key="2">
    <source>
        <dbReference type="EMBL" id="VTP61745.1"/>
    </source>
</evidence>
<name>A0A4U9HDM5_SERRU</name>
<dbReference type="Gene3D" id="3.60.130.10">
    <property type="entry name" value="Clavaminate synthase-like"/>
    <property type="match status" value="1"/>
</dbReference>
<evidence type="ECO:0000256" key="1">
    <source>
        <dbReference type="ARBA" id="ARBA00023002"/>
    </source>
</evidence>
<dbReference type="AlphaFoldDB" id="A0A4U9HDM5"/>
<evidence type="ECO:0000313" key="3">
    <source>
        <dbReference type="Proteomes" id="UP000307968"/>
    </source>
</evidence>
<dbReference type="InterPro" id="IPR042098">
    <property type="entry name" value="TauD-like_sf"/>
</dbReference>
<protein>
    <submittedName>
        <fullName evidence="2">Uncharacterized protein</fullName>
    </submittedName>
</protein>
<keyword evidence="1" id="KW-0560">Oxidoreductase</keyword>